<protein>
    <submittedName>
        <fullName evidence="6">Nitrate/nitrite sensor protein NarX</fullName>
        <ecNumber evidence="6">2.7.13.3</ecNumber>
    </submittedName>
</protein>
<keyword evidence="1 6" id="KW-0808">Transferase</keyword>
<evidence type="ECO:0000313" key="6">
    <source>
        <dbReference type="EMBL" id="KPC54254.1"/>
    </source>
</evidence>
<dbReference type="InterPro" id="IPR013783">
    <property type="entry name" value="Ig-like_fold"/>
</dbReference>
<dbReference type="SMART" id="SM00387">
    <property type="entry name" value="HATPase_c"/>
    <property type="match status" value="1"/>
</dbReference>
<sequence length="1007" mass="111509">MPLSPSAFLLRVLCASATSALLACAPWAFANEADFPKVGTFDVVTQQSTVWHTRDGAPDGSPPMAQTPDGWLWFVGSGLYRFDGVHFERMTSIYGHALPSDAIHGIEAIGDTLWIGYMYGGISRFSPHGSRDYTKADGLPVGTVSHVIHTVQGQTYASTTLGLYELVNDRWLRRWPEAGAEDARALVAAADREGGIWIQSDAGITVRHPGEAHFAPLDRSLSALTTNPAGDIWLLRDHRYAARYDFAQRQVITFNRPGDPDHVDGVWLMNDGQPRVLFDGVMHLYDRNLQGGAPLHLAIYPRGPVEDDMSLFEDREKNVWIGARSGVERIRSNTLTQLSMPSQMLHNGVVLGDDGRRWVPSMNMNTVVVHADGQYQQDATLDATAGTRAPDGSVWLGSRKKIWHIQGEQRQAWDVPQECIGRNILVMTPAAGGGVWMSFIQRGLYLFKDGQWLKKGGHSEIVSPTPLSLQEDAQHRLWIGYPGNHIGMIDGTQYHEFGKADGVDFGATLSFYPSGPRLWIGGETGLVYFENGRFHHLLGSDGRTFQQVTGIVQRANGELWMMERDGLTRIAAADLARAMAGNGRVDNERFDFEQGMEGTPSMLEARPSLLQASDGLLWYATDSAVGWIDPAHIPRNGLVPPVEVTALRADQLHWQGAPGTQLPALPHNPANVQISYTALGQRIPARMHFKYRLDGVDQGWVDAGGRREAFYTNVGPGHYRFQVIAANEDGLWNKKGATLDFEVPPTLTQTRAFRVACGLLALAALYGLYLLRIRQISERVRERTEVRIAERQRIARNLHDTLLQSMQGTILRFQAIGKRVDPQLSAEFEAALDQADAAVSEGRDQVMDLREASAIPDDLVQALNRMGSALGHTHDIDFALHVAGHSRRSLQAPLRAEAYAIAREAVLNALKHAQAQHLEVELVFGDRQFVLHVRDDGIGMPDELIENGRPGHFGLAGMRERARQLDAHLTVWSRAGEGTEIELSVPARMAYAEGRGPWWRLWQRGLP</sequence>
<feature type="signal peptide" evidence="4">
    <location>
        <begin position="1"/>
        <end position="30"/>
    </location>
</feature>
<evidence type="ECO:0000313" key="7">
    <source>
        <dbReference type="Proteomes" id="UP000037939"/>
    </source>
</evidence>
<dbReference type="GO" id="GO:0046983">
    <property type="term" value="F:protein dimerization activity"/>
    <property type="evidence" value="ECO:0007669"/>
    <property type="project" value="InterPro"/>
</dbReference>
<comment type="caution">
    <text evidence="6">The sequence shown here is derived from an EMBL/GenBank/DDBJ whole genome shotgun (WGS) entry which is preliminary data.</text>
</comment>
<dbReference type="STRING" id="857265.WG78_06380"/>
<evidence type="ECO:0000256" key="4">
    <source>
        <dbReference type="SAM" id="SignalP"/>
    </source>
</evidence>
<reference evidence="6 7" key="1">
    <citation type="submission" date="2015-07" db="EMBL/GenBank/DDBJ databases">
        <title>Draft genome sequence of the Amantichitinum ursilacus IGB-41, a new chitin-degrading bacterium.</title>
        <authorList>
            <person name="Kirstahler P."/>
            <person name="Guenther M."/>
            <person name="Grumaz C."/>
            <person name="Rupp S."/>
            <person name="Zibek S."/>
            <person name="Sohn K."/>
        </authorList>
    </citation>
    <scope>NUCLEOTIDE SEQUENCE [LARGE SCALE GENOMIC DNA]</scope>
    <source>
        <strain evidence="6 7">IGB-41</strain>
    </source>
</reference>
<dbReference type="CDD" id="cd16917">
    <property type="entry name" value="HATPase_UhpB-NarQ-NarX-like"/>
    <property type="match status" value="1"/>
</dbReference>
<dbReference type="InterPro" id="IPR011123">
    <property type="entry name" value="Y_Y_Y"/>
</dbReference>
<keyword evidence="3" id="KW-0902">Two-component regulatory system</keyword>
<dbReference type="InterPro" id="IPR003594">
    <property type="entry name" value="HATPase_dom"/>
</dbReference>
<dbReference type="OrthoDB" id="5384984at2"/>
<dbReference type="GO" id="GO:0000155">
    <property type="term" value="F:phosphorelay sensor kinase activity"/>
    <property type="evidence" value="ECO:0007669"/>
    <property type="project" value="InterPro"/>
</dbReference>
<dbReference type="SUPFAM" id="SSF101898">
    <property type="entry name" value="NHL repeat"/>
    <property type="match status" value="1"/>
</dbReference>
<feature type="domain" description="Histidine kinase/HSP90-like ATPase" evidence="5">
    <location>
        <begin position="893"/>
        <end position="989"/>
    </location>
</feature>
<accession>A0A0N0GPZ2</accession>
<dbReference type="RefSeq" id="WP_053936942.1">
    <property type="nucleotide sequence ID" value="NZ_LAQT01000003.1"/>
</dbReference>
<dbReference type="Gene3D" id="2.60.40.10">
    <property type="entry name" value="Immunoglobulins"/>
    <property type="match status" value="1"/>
</dbReference>
<dbReference type="PANTHER" id="PTHR24421:SF62">
    <property type="entry name" value="SENSORY TRANSDUCTION HISTIDINE KINASE"/>
    <property type="match status" value="1"/>
</dbReference>
<dbReference type="Gene3D" id="1.20.5.1930">
    <property type="match status" value="1"/>
</dbReference>
<keyword evidence="4" id="KW-0732">Signal</keyword>
<dbReference type="InterPro" id="IPR036890">
    <property type="entry name" value="HATPase_C_sf"/>
</dbReference>
<organism evidence="6 7">
    <name type="scientific">Amantichitinum ursilacus</name>
    <dbReference type="NCBI Taxonomy" id="857265"/>
    <lineage>
        <taxon>Bacteria</taxon>
        <taxon>Pseudomonadati</taxon>
        <taxon>Pseudomonadota</taxon>
        <taxon>Betaproteobacteria</taxon>
        <taxon>Neisseriales</taxon>
        <taxon>Chitinibacteraceae</taxon>
        <taxon>Amantichitinum</taxon>
    </lineage>
</organism>
<dbReference type="Gene3D" id="3.30.565.10">
    <property type="entry name" value="Histidine kinase-like ATPase, C-terminal domain"/>
    <property type="match status" value="1"/>
</dbReference>
<evidence type="ECO:0000259" key="5">
    <source>
        <dbReference type="SMART" id="SM00387"/>
    </source>
</evidence>
<dbReference type="EC" id="2.7.13.3" evidence="6"/>
<feature type="chain" id="PRO_5005849815" evidence="4">
    <location>
        <begin position="31"/>
        <end position="1007"/>
    </location>
</feature>
<evidence type="ECO:0000256" key="1">
    <source>
        <dbReference type="ARBA" id="ARBA00022679"/>
    </source>
</evidence>
<proteinExistence type="predicted"/>
<evidence type="ECO:0000256" key="2">
    <source>
        <dbReference type="ARBA" id="ARBA00022777"/>
    </source>
</evidence>
<dbReference type="InterPro" id="IPR050482">
    <property type="entry name" value="Sensor_HK_TwoCompSys"/>
</dbReference>
<dbReference type="EMBL" id="LAQT01000003">
    <property type="protein sequence ID" value="KPC54254.1"/>
    <property type="molecule type" value="Genomic_DNA"/>
</dbReference>
<gene>
    <name evidence="6" type="primary">narX_1</name>
    <name evidence="6" type="ORF">WG78_06380</name>
</gene>
<dbReference type="Proteomes" id="UP000037939">
    <property type="component" value="Unassembled WGS sequence"/>
</dbReference>
<dbReference type="SUPFAM" id="SSF55874">
    <property type="entry name" value="ATPase domain of HSP90 chaperone/DNA topoisomerase II/histidine kinase"/>
    <property type="match status" value="1"/>
</dbReference>
<dbReference type="AlphaFoldDB" id="A0A0N0GPZ2"/>
<dbReference type="Gene3D" id="2.130.10.10">
    <property type="entry name" value="YVTN repeat-like/Quinoprotein amine dehydrogenase"/>
    <property type="match status" value="2"/>
</dbReference>
<dbReference type="InterPro" id="IPR011712">
    <property type="entry name" value="Sig_transdc_His_kin_sub3_dim/P"/>
</dbReference>
<dbReference type="PANTHER" id="PTHR24421">
    <property type="entry name" value="NITRATE/NITRITE SENSOR PROTEIN NARX-RELATED"/>
    <property type="match status" value="1"/>
</dbReference>
<dbReference type="Pfam" id="PF07730">
    <property type="entry name" value="HisKA_3"/>
    <property type="match status" value="1"/>
</dbReference>
<dbReference type="Pfam" id="PF02518">
    <property type="entry name" value="HATPase_c"/>
    <property type="match status" value="1"/>
</dbReference>
<keyword evidence="2" id="KW-0418">Kinase</keyword>
<dbReference type="InterPro" id="IPR015943">
    <property type="entry name" value="WD40/YVTN_repeat-like_dom_sf"/>
</dbReference>
<keyword evidence="7" id="KW-1185">Reference proteome</keyword>
<name>A0A0N0GPZ2_9NEIS</name>
<dbReference type="Pfam" id="PF07495">
    <property type="entry name" value="Y_Y_Y"/>
    <property type="match status" value="1"/>
</dbReference>
<evidence type="ECO:0000256" key="3">
    <source>
        <dbReference type="ARBA" id="ARBA00023012"/>
    </source>
</evidence>
<dbReference type="GO" id="GO:0016020">
    <property type="term" value="C:membrane"/>
    <property type="evidence" value="ECO:0007669"/>
    <property type="project" value="InterPro"/>
</dbReference>